<sequence length="305" mass="33690">ARPAKPPPKSKGKAKAKSPQTSHAGPFLPRGSSNGIHSLPTVGIRHRHRAVTLYFPVERVERLTPPAKLFAPPWTTPTDDDTGDRGPRTTPTNNLTFNRRYRIMFIGAGDAMLAPSSSRSFWGTELGAGKRLEPPKCRPRIHTGITVDGGWELVDQQTAFSFLPSDDVAADDGALQASPHSICSLGRRRKQTRTEVPMFKARRMCTLFPVERDIFLAALPVWGIYPEQREAPQYLAVTPLLSRLHSPNIGTKLARPSKVRAQIWSLSPTKKNSDIDDDAEDPGRMCYTIVLCTERTSSNAVLTFA</sequence>
<feature type="region of interest" description="Disordered" evidence="1">
    <location>
        <begin position="68"/>
        <end position="94"/>
    </location>
</feature>
<dbReference type="EMBL" id="KV417583">
    <property type="protein sequence ID" value="KZP17402.1"/>
    <property type="molecule type" value="Genomic_DNA"/>
</dbReference>
<feature type="non-terminal residue" evidence="2">
    <location>
        <position position="1"/>
    </location>
</feature>
<name>A0A166G2F8_9AGAM</name>
<dbReference type="OrthoDB" id="4703at2759"/>
<protein>
    <submittedName>
        <fullName evidence="2">Uncharacterized protein</fullName>
    </submittedName>
</protein>
<dbReference type="Proteomes" id="UP000076532">
    <property type="component" value="Unassembled WGS sequence"/>
</dbReference>
<proteinExistence type="predicted"/>
<keyword evidence="3" id="KW-1185">Reference proteome</keyword>
<reference evidence="2 3" key="1">
    <citation type="journal article" date="2016" name="Mol. Biol. Evol.">
        <title>Comparative Genomics of Early-Diverging Mushroom-Forming Fungi Provides Insights into the Origins of Lignocellulose Decay Capabilities.</title>
        <authorList>
            <person name="Nagy L.G."/>
            <person name="Riley R."/>
            <person name="Tritt A."/>
            <person name="Adam C."/>
            <person name="Daum C."/>
            <person name="Floudas D."/>
            <person name="Sun H."/>
            <person name="Yadav J.S."/>
            <person name="Pangilinan J."/>
            <person name="Larsson K.H."/>
            <person name="Matsuura K."/>
            <person name="Barry K."/>
            <person name="Labutti K."/>
            <person name="Kuo R."/>
            <person name="Ohm R.A."/>
            <person name="Bhattacharya S.S."/>
            <person name="Shirouzu T."/>
            <person name="Yoshinaga Y."/>
            <person name="Martin F.M."/>
            <person name="Grigoriev I.V."/>
            <person name="Hibbett D.S."/>
        </authorList>
    </citation>
    <scope>NUCLEOTIDE SEQUENCE [LARGE SCALE GENOMIC DNA]</scope>
    <source>
        <strain evidence="2 3">CBS 109695</strain>
    </source>
</reference>
<organism evidence="2 3">
    <name type="scientific">Athelia psychrophila</name>
    <dbReference type="NCBI Taxonomy" id="1759441"/>
    <lineage>
        <taxon>Eukaryota</taxon>
        <taxon>Fungi</taxon>
        <taxon>Dikarya</taxon>
        <taxon>Basidiomycota</taxon>
        <taxon>Agaricomycotina</taxon>
        <taxon>Agaricomycetes</taxon>
        <taxon>Agaricomycetidae</taxon>
        <taxon>Atheliales</taxon>
        <taxon>Atheliaceae</taxon>
        <taxon>Athelia</taxon>
    </lineage>
</organism>
<evidence type="ECO:0000313" key="3">
    <source>
        <dbReference type="Proteomes" id="UP000076532"/>
    </source>
</evidence>
<evidence type="ECO:0000313" key="2">
    <source>
        <dbReference type="EMBL" id="KZP17402.1"/>
    </source>
</evidence>
<dbReference type="AlphaFoldDB" id="A0A166G2F8"/>
<gene>
    <name evidence="2" type="ORF">FIBSPDRAFT_747150</name>
</gene>
<feature type="region of interest" description="Disordered" evidence="1">
    <location>
        <begin position="1"/>
        <end position="41"/>
    </location>
</feature>
<accession>A0A166G2F8</accession>
<evidence type="ECO:0000256" key="1">
    <source>
        <dbReference type="SAM" id="MobiDB-lite"/>
    </source>
</evidence>
<dbReference type="STRING" id="436010.A0A166G2F8"/>